<evidence type="ECO:0000313" key="2">
    <source>
        <dbReference type="EMBL" id="MBB5059961.1"/>
    </source>
</evidence>
<proteinExistence type="predicted"/>
<keyword evidence="3" id="KW-1185">Reference proteome</keyword>
<dbReference type="EMBL" id="JACHIP010000008">
    <property type="protein sequence ID" value="MBB5059961.1"/>
    <property type="molecule type" value="Genomic_DNA"/>
</dbReference>
<dbReference type="AlphaFoldDB" id="A0A7W7ZHM7"/>
<protein>
    <submittedName>
        <fullName evidence="2">Uncharacterized protein</fullName>
    </submittedName>
</protein>
<comment type="caution">
    <text evidence="2">The sequence shown here is derived from an EMBL/GenBank/DDBJ whole genome shotgun (WGS) entry which is preliminary data.</text>
</comment>
<reference evidence="2 3" key="1">
    <citation type="submission" date="2020-08" db="EMBL/GenBank/DDBJ databases">
        <title>Genomic Encyclopedia of Type Strains, Phase IV (KMG-V): Genome sequencing to study the core and pangenomes of soil and plant-associated prokaryotes.</title>
        <authorList>
            <person name="Whitman W."/>
        </authorList>
    </citation>
    <scope>NUCLEOTIDE SEQUENCE [LARGE SCALE GENOMIC DNA]</scope>
    <source>
        <strain evidence="2 3">M8UP14</strain>
    </source>
</reference>
<organism evidence="2 3">
    <name type="scientific">Granulicella aggregans</name>
    <dbReference type="NCBI Taxonomy" id="474949"/>
    <lineage>
        <taxon>Bacteria</taxon>
        <taxon>Pseudomonadati</taxon>
        <taxon>Acidobacteriota</taxon>
        <taxon>Terriglobia</taxon>
        <taxon>Terriglobales</taxon>
        <taxon>Acidobacteriaceae</taxon>
        <taxon>Granulicella</taxon>
    </lineage>
</organism>
<gene>
    <name evidence="2" type="ORF">HDF16_004695</name>
</gene>
<sequence>MLMRPRLLKNETFGGSSEAVRRPMIEGLDTPDENGLLYDDIDR</sequence>
<dbReference type="Proteomes" id="UP000540989">
    <property type="component" value="Unassembled WGS sequence"/>
</dbReference>
<evidence type="ECO:0000256" key="1">
    <source>
        <dbReference type="SAM" id="MobiDB-lite"/>
    </source>
</evidence>
<evidence type="ECO:0000313" key="3">
    <source>
        <dbReference type="Proteomes" id="UP000540989"/>
    </source>
</evidence>
<feature type="region of interest" description="Disordered" evidence="1">
    <location>
        <begin position="1"/>
        <end position="43"/>
    </location>
</feature>
<accession>A0A7W7ZHM7</accession>
<name>A0A7W7ZHM7_9BACT</name>